<feature type="region of interest" description="Disordered" evidence="6">
    <location>
        <begin position="351"/>
        <end position="378"/>
    </location>
</feature>
<feature type="region of interest" description="Disordered" evidence="6">
    <location>
        <begin position="249"/>
        <end position="274"/>
    </location>
</feature>
<feature type="region of interest" description="Disordered" evidence="6">
    <location>
        <begin position="70"/>
        <end position="90"/>
    </location>
</feature>
<comment type="subcellular location">
    <subcellularLocation>
        <location evidence="1">Membrane</location>
    </subcellularLocation>
</comment>
<dbReference type="InterPro" id="IPR029454">
    <property type="entry name" value="ODR-4-like"/>
</dbReference>
<evidence type="ECO:0000256" key="2">
    <source>
        <dbReference type="ARBA" id="ARBA00010131"/>
    </source>
</evidence>
<evidence type="ECO:0000256" key="5">
    <source>
        <dbReference type="ARBA" id="ARBA00023136"/>
    </source>
</evidence>
<sequence>MSRTCQADDSLGRQFETLLLQQPCPEIGLLVGKSSAGSSKVSLYGTIKTPCQEGLDPITVSGTGACAGPAAGGSSKAGKKAGSGTRTGTGASPTGVAVTLDIDWISEHAMQVARMLPGGLSVLGIYVFCPDAAYNTAVPQLCTLLVSLAAFCLPKLAGGDAHLLLLHIDASSRKQALRALPVSSPQQQHHGTAATTVTTTTAAAAAAAAAASSASLRPVELKFGPTFGSLVLLRCWHGVDLTIPVPSSFSSGKGSGGVGAETGAEAGGSGGGGAAQMRRQLAALVAAESERVRCGVFMTARGTVPLESVPVGDALAGLESSRSGSSAVGSGSLHIPTFDLIFLAPPRCQRPLDVLPPSPERGEQQPQSRGPGPGSHAVVGQARLSGCIQGLAFVNKRDHVGRALLDLKADILSSLSARLELLVEEAARVSEQQQQEEEEGQQDTSSIKEPSPVLLHPLLRSPTQLDRSGGCDVAMPRRVVLPWLGGCLALCDYLLEGEPSDAAAERGGELLALKGCQVLEYEKTAVVMPAGPWRPNAVHGQELPLVIGATANAAVSSGLACSGTMLASLAVAAVASAVGIMSLMGPAGGHQ</sequence>
<feature type="compositionally biased region" description="Gly residues" evidence="6">
    <location>
        <begin position="253"/>
        <end position="274"/>
    </location>
</feature>
<keyword evidence="8" id="KW-1185">Reference proteome</keyword>
<evidence type="ECO:0000256" key="3">
    <source>
        <dbReference type="ARBA" id="ARBA00022692"/>
    </source>
</evidence>
<proteinExistence type="inferred from homology"/>
<keyword evidence="3" id="KW-0812">Transmembrane</keyword>
<organism evidence="7 8">
    <name type="scientific">Volvox africanus</name>
    <dbReference type="NCBI Taxonomy" id="51714"/>
    <lineage>
        <taxon>Eukaryota</taxon>
        <taxon>Viridiplantae</taxon>
        <taxon>Chlorophyta</taxon>
        <taxon>core chlorophytes</taxon>
        <taxon>Chlorophyceae</taxon>
        <taxon>CS clade</taxon>
        <taxon>Chlamydomonadales</taxon>
        <taxon>Volvocaceae</taxon>
        <taxon>Volvox</taxon>
    </lineage>
</organism>
<dbReference type="Pfam" id="PF14778">
    <property type="entry name" value="ODR4-like"/>
    <property type="match status" value="2"/>
</dbReference>
<keyword evidence="5" id="KW-0472">Membrane</keyword>
<dbReference type="PANTHER" id="PTHR33966">
    <property type="entry name" value="PROTEIN ODR-4 HOMOLOG"/>
    <property type="match status" value="1"/>
</dbReference>
<evidence type="ECO:0008006" key="9">
    <source>
        <dbReference type="Google" id="ProtNLM"/>
    </source>
</evidence>
<evidence type="ECO:0000256" key="1">
    <source>
        <dbReference type="ARBA" id="ARBA00004370"/>
    </source>
</evidence>
<dbReference type="PANTHER" id="PTHR33966:SF1">
    <property type="entry name" value="PROTEIN ODR-4 HOMOLOG"/>
    <property type="match status" value="1"/>
</dbReference>
<gene>
    <name evidence="7" type="ORF">VaNZ11_003666</name>
</gene>
<dbReference type="Proteomes" id="UP001165090">
    <property type="component" value="Unassembled WGS sequence"/>
</dbReference>
<evidence type="ECO:0000256" key="6">
    <source>
        <dbReference type="SAM" id="MobiDB-lite"/>
    </source>
</evidence>
<evidence type="ECO:0000256" key="4">
    <source>
        <dbReference type="ARBA" id="ARBA00022989"/>
    </source>
</evidence>
<evidence type="ECO:0000313" key="8">
    <source>
        <dbReference type="Proteomes" id="UP001165090"/>
    </source>
</evidence>
<keyword evidence="4" id="KW-1133">Transmembrane helix</keyword>
<protein>
    <recommendedName>
        <fullName evidence="9">Protein odr-4 homolog</fullName>
    </recommendedName>
</protein>
<reference evidence="7 8" key="1">
    <citation type="journal article" date="2023" name="IScience">
        <title>Expanded male sex-determining region conserved during the evolution of homothallism in the green alga Volvox.</title>
        <authorList>
            <person name="Yamamoto K."/>
            <person name="Matsuzaki R."/>
            <person name="Mahakham W."/>
            <person name="Heman W."/>
            <person name="Sekimoto H."/>
            <person name="Kawachi M."/>
            <person name="Minakuchi Y."/>
            <person name="Toyoda A."/>
            <person name="Nozaki H."/>
        </authorList>
    </citation>
    <scope>NUCLEOTIDE SEQUENCE [LARGE SCALE GENOMIC DNA]</scope>
    <source>
        <strain evidence="7 8">NIES-4468</strain>
    </source>
</reference>
<feature type="region of interest" description="Disordered" evidence="6">
    <location>
        <begin position="430"/>
        <end position="453"/>
    </location>
</feature>
<comment type="caution">
    <text evidence="7">The sequence shown here is derived from an EMBL/GenBank/DDBJ whole genome shotgun (WGS) entry which is preliminary data.</text>
</comment>
<name>A0ABQ5RW71_9CHLO</name>
<accession>A0ABQ5RW71</accession>
<evidence type="ECO:0000313" key="7">
    <source>
        <dbReference type="EMBL" id="GLI61311.1"/>
    </source>
</evidence>
<comment type="similarity">
    <text evidence="2">Belongs to the ODR-4 family.</text>
</comment>
<dbReference type="EMBL" id="BSDZ01000010">
    <property type="protein sequence ID" value="GLI61311.1"/>
    <property type="molecule type" value="Genomic_DNA"/>
</dbReference>